<keyword evidence="6 10" id="KW-0378">Hydrolase</keyword>
<dbReference type="SUPFAM" id="SSF55811">
    <property type="entry name" value="Nudix"/>
    <property type="match status" value="1"/>
</dbReference>
<dbReference type="GO" id="GO:0005829">
    <property type="term" value="C:cytosol"/>
    <property type="evidence" value="ECO:0007669"/>
    <property type="project" value="TreeGrafter"/>
</dbReference>
<evidence type="ECO:0000256" key="3">
    <source>
        <dbReference type="ARBA" id="ARBA00009595"/>
    </source>
</evidence>
<evidence type="ECO:0000256" key="6">
    <source>
        <dbReference type="ARBA" id="ARBA00022801"/>
    </source>
</evidence>
<dbReference type="InterPro" id="IPR015375">
    <property type="entry name" value="NADH_PPase-like_N"/>
</dbReference>
<feature type="domain" description="Nudix hydrolase" evidence="11">
    <location>
        <begin position="148"/>
        <end position="271"/>
    </location>
</feature>
<dbReference type="RefSeq" id="WP_107821981.1">
    <property type="nucleotide sequence ID" value="NZ_OY782574.1"/>
</dbReference>
<evidence type="ECO:0000256" key="8">
    <source>
        <dbReference type="ARBA" id="ARBA00023027"/>
    </source>
</evidence>
<evidence type="ECO:0000256" key="10">
    <source>
        <dbReference type="RuleBase" id="RU003476"/>
    </source>
</evidence>
<keyword evidence="7" id="KW-0460">Magnesium</keyword>
<evidence type="ECO:0000256" key="4">
    <source>
        <dbReference type="ARBA" id="ARBA00012381"/>
    </source>
</evidence>
<comment type="caution">
    <text evidence="12">The sequence shown here is derived from an EMBL/GenBank/DDBJ whole genome shotgun (WGS) entry which is preliminary data.</text>
</comment>
<dbReference type="GO" id="GO:0006742">
    <property type="term" value="P:NADP+ catabolic process"/>
    <property type="evidence" value="ECO:0007669"/>
    <property type="project" value="TreeGrafter"/>
</dbReference>
<evidence type="ECO:0000256" key="1">
    <source>
        <dbReference type="ARBA" id="ARBA00001946"/>
    </source>
</evidence>
<gene>
    <name evidence="12" type="ORF">C8N47_106174</name>
</gene>
<dbReference type="PROSITE" id="PS00893">
    <property type="entry name" value="NUDIX_BOX"/>
    <property type="match status" value="1"/>
</dbReference>
<dbReference type="PANTHER" id="PTHR42904:SF6">
    <property type="entry name" value="NAD-CAPPED RNA HYDROLASE NUDT12"/>
    <property type="match status" value="1"/>
</dbReference>
<keyword evidence="8" id="KW-0520">NAD</keyword>
<dbReference type="CDD" id="cd03429">
    <property type="entry name" value="NUDIX_NADH_pyrophosphatase_Nudt13"/>
    <property type="match status" value="1"/>
</dbReference>
<comment type="cofactor">
    <cofactor evidence="2">
        <name>Zn(2+)</name>
        <dbReference type="ChEBI" id="CHEBI:29105"/>
    </cofactor>
</comment>
<name>A0A2T5C2W0_9BACT</name>
<dbReference type="Pfam" id="PF09297">
    <property type="entry name" value="Zn_ribbon_NUD"/>
    <property type="match status" value="1"/>
</dbReference>
<dbReference type="PRINTS" id="PR00502">
    <property type="entry name" value="NUDIXFAMILY"/>
</dbReference>
<dbReference type="Pfam" id="PF09296">
    <property type="entry name" value="NUDIX-like"/>
    <property type="match status" value="1"/>
</dbReference>
<proteinExistence type="inferred from homology"/>
<dbReference type="Gene3D" id="3.90.79.10">
    <property type="entry name" value="Nucleoside Triphosphate Pyrophosphohydrolase"/>
    <property type="match status" value="1"/>
</dbReference>
<dbReference type="InterPro" id="IPR000086">
    <property type="entry name" value="NUDIX_hydrolase_dom"/>
</dbReference>
<evidence type="ECO:0000256" key="9">
    <source>
        <dbReference type="ARBA" id="ARBA00023679"/>
    </source>
</evidence>
<dbReference type="InterPro" id="IPR050241">
    <property type="entry name" value="NAD-cap_RNA_hydrolase_NudC"/>
</dbReference>
<sequence length="296" mass="33789">MIQDIFPHQFKNEYKANQLVADTDWLFYFENNQLLLKTVGEQFFIPRKKDFPALSCQTATFLFTLNESSCFLISEKPEANPAEFDYKDLNFMRTIDQPEVAWTALAAFQLMNWYKQNKFCGKCGSPLQHKTDERALVCPSCKNMVFPKISPAVITAIICGDKILLARNASFTNNRFALIAGYVDVGETLEQAVRREIKEEVGLEITKLHYYKSQPWPLSGSLMVGFVAEADDQHPITIDNKEIVEAGWFARGHLPNVPNNTSIAGEMIEKFEKGELSIDTNNTNDQQLRRIELSRN</sequence>
<evidence type="ECO:0000256" key="5">
    <source>
        <dbReference type="ARBA" id="ARBA00022723"/>
    </source>
</evidence>
<comment type="similarity">
    <text evidence="3">Belongs to the Nudix hydrolase family. NudC subfamily.</text>
</comment>
<dbReference type="Pfam" id="PF00293">
    <property type="entry name" value="NUDIX"/>
    <property type="match status" value="1"/>
</dbReference>
<dbReference type="Proteomes" id="UP000243525">
    <property type="component" value="Unassembled WGS sequence"/>
</dbReference>
<dbReference type="EMBL" id="QAAD01000006">
    <property type="protein sequence ID" value="PTN09074.1"/>
    <property type="molecule type" value="Genomic_DNA"/>
</dbReference>
<evidence type="ECO:0000256" key="2">
    <source>
        <dbReference type="ARBA" id="ARBA00001947"/>
    </source>
</evidence>
<dbReference type="OrthoDB" id="9787476at2"/>
<organism evidence="12 13">
    <name type="scientific">Mangrovibacterium marinum</name>
    <dbReference type="NCBI Taxonomy" id="1639118"/>
    <lineage>
        <taxon>Bacteria</taxon>
        <taxon>Pseudomonadati</taxon>
        <taxon>Bacteroidota</taxon>
        <taxon>Bacteroidia</taxon>
        <taxon>Marinilabiliales</taxon>
        <taxon>Prolixibacteraceae</taxon>
        <taxon>Mangrovibacterium</taxon>
    </lineage>
</organism>
<evidence type="ECO:0000256" key="7">
    <source>
        <dbReference type="ARBA" id="ARBA00022842"/>
    </source>
</evidence>
<comment type="catalytic activity">
    <reaction evidence="9">
        <text>a 5'-end NAD(+)-phospho-ribonucleoside in mRNA + H2O = a 5'-end phospho-adenosine-phospho-ribonucleoside in mRNA + beta-nicotinamide D-ribonucleotide + 2 H(+)</text>
        <dbReference type="Rhea" id="RHEA:60876"/>
        <dbReference type="Rhea" id="RHEA-COMP:15698"/>
        <dbReference type="Rhea" id="RHEA-COMP:15719"/>
        <dbReference type="ChEBI" id="CHEBI:14649"/>
        <dbReference type="ChEBI" id="CHEBI:15377"/>
        <dbReference type="ChEBI" id="CHEBI:15378"/>
        <dbReference type="ChEBI" id="CHEBI:144029"/>
        <dbReference type="ChEBI" id="CHEBI:144051"/>
    </reaction>
    <physiologicalReaction direction="left-to-right" evidence="9">
        <dbReference type="Rhea" id="RHEA:60877"/>
    </physiologicalReaction>
</comment>
<dbReference type="GO" id="GO:0046872">
    <property type="term" value="F:metal ion binding"/>
    <property type="evidence" value="ECO:0007669"/>
    <property type="project" value="UniProtKB-KW"/>
</dbReference>
<accession>A0A2T5C2W0</accession>
<evidence type="ECO:0000313" key="12">
    <source>
        <dbReference type="EMBL" id="PTN09074.1"/>
    </source>
</evidence>
<dbReference type="InterPro" id="IPR015797">
    <property type="entry name" value="NUDIX_hydrolase-like_dom_sf"/>
</dbReference>
<dbReference type="InterPro" id="IPR020476">
    <property type="entry name" value="Nudix_hydrolase"/>
</dbReference>
<evidence type="ECO:0000313" key="13">
    <source>
        <dbReference type="Proteomes" id="UP000243525"/>
    </source>
</evidence>
<keyword evidence="13" id="KW-1185">Reference proteome</keyword>
<dbReference type="InterPro" id="IPR049734">
    <property type="entry name" value="NudC-like_C"/>
</dbReference>
<dbReference type="PROSITE" id="PS51462">
    <property type="entry name" value="NUDIX"/>
    <property type="match status" value="1"/>
</dbReference>
<dbReference type="GO" id="GO:0019677">
    <property type="term" value="P:NAD+ catabolic process"/>
    <property type="evidence" value="ECO:0007669"/>
    <property type="project" value="TreeGrafter"/>
</dbReference>
<dbReference type="NCBIfam" id="NF001299">
    <property type="entry name" value="PRK00241.1"/>
    <property type="match status" value="1"/>
</dbReference>
<reference evidence="12 13" key="1">
    <citation type="submission" date="2018-04" db="EMBL/GenBank/DDBJ databases">
        <title>Genomic Encyclopedia of Archaeal and Bacterial Type Strains, Phase II (KMG-II): from individual species to whole genera.</title>
        <authorList>
            <person name="Goeker M."/>
        </authorList>
    </citation>
    <scope>NUCLEOTIDE SEQUENCE [LARGE SCALE GENOMIC DNA]</scope>
    <source>
        <strain evidence="12 13">DSM 28823</strain>
    </source>
</reference>
<dbReference type="InterPro" id="IPR015376">
    <property type="entry name" value="Znr_NADH_PPase"/>
</dbReference>
<protein>
    <recommendedName>
        <fullName evidence="4">NAD(+) diphosphatase</fullName>
        <ecNumber evidence="4">3.6.1.22</ecNumber>
    </recommendedName>
</protein>
<dbReference type="AlphaFoldDB" id="A0A2T5C2W0"/>
<evidence type="ECO:0000259" key="11">
    <source>
        <dbReference type="PROSITE" id="PS51462"/>
    </source>
</evidence>
<dbReference type="PANTHER" id="PTHR42904">
    <property type="entry name" value="NUDIX HYDROLASE, NUDC SUBFAMILY"/>
    <property type="match status" value="1"/>
</dbReference>
<dbReference type="Gene3D" id="3.90.79.20">
    <property type="match status" value="1"/>
</dbReference>
<dbReference type="GO" id="GO:0035529">
    <property type="term" value="F:NADH pyrophosphatase activity"/>
    <property type="evidence" value="ECO:0007669"/>
    <property type="project" value="TreeGrafter"/>
</dbReference>
<dbReference type="InterPro" id="IPR020084">
    <property type="entry name" value="NUDIX_hydrolase_CS"/>
</dbReference>
<comment type="cofactor">
    <cofactor evidence="1">
        <name>Mg(2+)</name>
        <dbReference type="ChEBI" id="CHEBI:18420"/>
    </cofactor>
</comment>
<keyword evidence="5" id="KW-0479">Metal-binding</keyword>
<dbReference type="EC" id="3.6.1.22" evidence="4"/>